<accession>A0ABV0F0K3</accession>
<proteinExistence type="predicted"/>
<reference evidence="9" key="1">
    <citation type="submission" date="2016-06" db="EMBL/GenBank/DDBJ databases">
        <authorList>
            <person name="Van Tyne D."/>
        </authorList>
    </citation>
    <scope>NUCLEOTIDE SEQUENCE</scope>
    <source>
        <strain evidence="9">JM9A</strain>
    </source>
</reference>
<evidence type="ECO:0000256" key="6">
    <source>
        <dbReference type="ARBA" id="ARBA00022683"/>
    </source>
</evidence>
<keyword evidence="3" id="KW-0963">Cytoplasm</keyword>
<evidence type="ECO:0000313" key="10">
    <source>
        <dbReference type="Proteomes" id="UP001429357"/>
    </source>
</evidence>
<dbReference type="Pfam" id="PF03830">
    <property type="entry name" value="PTSIIB_sorb"/>
    <property type="match status" value="1"/>
</dbReference>
<comment type="subcellular location">
    <subcellularLocation>
        <location evidence="1">Cytoplasm</location>
    </subcellularLocation>
</comment>
<keyword evidence="4" id="KW-0762">Sugar transport</keyword>
<evidence type="ECO:0000259" key="8">
    <source>
        <dbReference type="PROSITE" id="PS51101"/>
    </source>
</evidence>
<keyword evidence="7" id="KW-0418">Kinase</keyword>
<dbReference type="InterPro" id="IPR036667">
    <property type="entry name" value="PTS_IIB_sorbose-sp_sf"/>
</dbReference>
<evidence type="ECO:0000256" key="7">
    <source>
        <dbReference type="ARBA" id="ARBA00022777"/>
    </source>
</evidence>
<protein>
    <submittedName>
        <fullName evidence="9">PTS system, mannose-specific IIB component</fullName>
    </submittedName>
</protein>
<keyword evidence="2" id="KW-0813">Transport</keyword>
<keyword evidence="10" id="KW-1185">Reference proteome</keyword>
<dbReference type="Gene3D" id="3.40.35.10">
    <property type="entry name" value="Phosphotransferase system, sorbose subfamily IIB component"/>
    <property type="match status" value="1"/>
</dbReference>
<dbReference type="Proteomes" id="UP001429357">
    <property type="component" value="Unassembled WGS sequence"/>
</dbReference>
<feature type="domain" description="PTS EIIB type-4" evidence="8">
    <location>
        <begin position="1"/>
        <end position="164"/>
    </location>
</feature>
<keyword evidence="6" id="KW-0598">Phosphotransferase system</keyword>
<evidence type="ECO:0000313" key="9">
    <source>
        <dbReference type="EMBL" id="MEO1780582.1"/>
    </source>
</evidence>
<evidence type="ECO:0000256" key="4">
    <source>
        <dbReference type="ARBA" id="ARBA00022597"/>
    </source>
</evidence>
<evidence type="ECO:0000256" key="5">
    <source>
        <dbReference type="ARBA" id="ARBA00022679"/>
    </source>
</evidence>
<evidence type="ECO:0000256" key="3">
    <source>
        <dbReference type="ARBA" id="ARBA00022490"/>
    </source>
</evidence>
<name>A0ABV0F0K3_9ENTE</name>
<comment type="caution">
    <text evidence="9">The sequence shown here is derived from an EMBL/GenBank/DDBJ whole genome shotgun (WGS) entry which is preliminary data.</text>
</comment>
<organism evidence="9 10">
    <name type="scientific">Enterococcus diestrammenae</name>
    <dbReference type="NCBI Taxonomy" id="1155073"/>
    <lineage>
        <taxon>Bacteria</taxon>
        <taxon>Bacillati</taxon>
        <taxon>Bacillota</taxon>
        <taxon>Bacilli</taxon>
        <taxon>Lactobacillales</taxon>
        <taxon>Enterococcaceae</taxon>
        <taxon>Enterococcus</taxon>
    </lineage>
</organism>
<evidence type="ECO:0000256" key="2">
    <source>
        <dbReference type="ARBA" id="ARBA00022448"/>
    </source>
</evidence>
<dbReference type="RefSeq" id="WP_161869751.1">
    <property type="nucleotide sequence ID" value="NZ_JAQFAM010000006.1"/>
</dbReference>
<keyword evidence="5" id="KW-0808">Transferase</keyword>
<dbReference type="InterPro" id="IPR004720">
    <property type="entry name" value="PTS_IIB_sorbose-sp"/>
</dbReference>
<dbReference type="SUPFAM" id="SSF52728">
    <property type="entry name" value="PTS IIb component"/>
    <property type="match status" value="1"/>
</dbReference>
<gene>
    <name evidence="9" type="ORF">BAU18_000121</name>
</gene>
<evidence type="ECO:0000256" key="1">
    <source>
        <dbReference type="ARBA" id="ARBA00004496"/>
    </source>
</evidence>
<reference evidence="9" key="2">
    <citation type="submission" date="2024-02" db="EMBL/GenBank/DDBJ databases">
        <title>The Genome Sequence of Enterococcus diestrammenae JM9A.</title>
        <authorList>
            <person name="Earl A."/>
            <person name="Manson A."/>
            <person name="Gilmore M."/>
            <person name="Sanders J."/>
            <person name="Shea T."/>
            <person name="Howe W."/>
            <person name="Livny J."/>
            <person name="Cuomo C."/>
            <person name="Neafsey D."/>
            <person name="Birren B."/>
        </authorList>
    </citation>
    <scope>NUCLEOTIDE SEQUENCE</scope>
    <source>
        <strain evidence="9">JM9A</strain>
    </source>
</reference>
<sequence>MISLLRVDDRLIHGQVAVVWSKFLGATRIVVANDQAARDETQKMALSMAVPSNIKAAFKTVDDAVDMLRDPRAEKLNIFVVVASPKDALKLVTGLPEQVNEVNLGNYGRMNNLEGAKKEQLSRNIFVTDEDRKDLRMIDEMVDDLYIQTIPSDSKTKVNFGKEN</sequence>
<dbReference type="PROSITE" id="PS51101">
    <property type="entry name" value="PTS_EIIB_TYPE_4"/>
    <property type="match status" value="1"/>
</dbReference>
<dbReference type="EMBL" id="MAEI02000001">
    <property type="protein sequence ID" value="MEO1780582.1"/>
    <property type="molecule type" value="Genomic_DNA"/>
</dbReference>